<dbReference type="GO" id="GO:0005634">
    <property type="term" value="C:nucleus"/>
    <property type="evidence" value="ECO:0007669"/>
    <property type="project" value="InterPro"/>
</dbReference>
<gene>
    <name evidence="8" type="ORF">JX265_003589</name>
</gene>
<proteinExistence type="predicted"/>
<dbReference type="GO" id="GO:0003677">
    <property type="term" value="F:DNA binding"/>
    <property type="evidence" value="ECO:0007669"/>
    <property type="project" value="UniProtKB-KW"/>
</dbReference>
<keyword evidence="3" id="KW-0238">DNA-binding</keyword>
<dbReference type="EMBL" id="JAFIMR010000006">
    <property type="protein sequence ID" value="KAI1877581.1"/>
    <property type="molecule type" value="Genomic_DNA"/>
</dbReference>
<protein>
    <recommendedName>
        <fullName evidence="7">Aflatoxin regulatory protein domain-containing protein</fullName>
    </recommendedName>
</protein>
<organism evidence="8 9">
    <name type="scientific">Neoarthrinium moseri</name>
    <dbReference type="NCBI Taxonomy" id="1658444"/>
    <lineage>
        <taxon>Eukaryota</taxon>
        <taxon>Fungi</taxon>
        <taxon>Dikarya</taxon>
        <taxon>Ascomycota</taxon>
        <taxon>Pezizomycotina</taxon>
        <taxon>Sordariomycetes</taxon>
        <taxon>Xylariomycetidae</taxon>
        <taxon>Amphisphaeriales</taxon>
        <taxon>Apiosporaceae</taxon>
        <taxon>Neoarthrinium</taxon>
    </lineage>
</organism>
<keyword evidence="5" id="KW-0539">Nucleus</keyword>
<dbReference type="GO" id="GO:0045122">
    <property type="term" value="P:aflatoxin biosynthetic process"/>
    <property type="evidence" value="ECO:0007669"/>
    <property type="project" value="InterPro"/>
</dbReference>
<feature type="domain" description="Aflatoxin regulatory protein" evidence="7">
    <location>
        <begin position="22"/>
        <end position="117"/>
    </location>
</feature>
<dbReference type="GO" id="GO:0006355">
    <property type="term" value="P:regulation of DNA-templated transcription"/>
    <property type="evidence" value="ECO:0007669"/>
    <property type="project" value="InterPro"/>
</dbReference>
<reference evidence="8" key="1">
    <citation type="submission" date="2021-03" db="EMBL/GenBank/DDBJ databases">
        <title>Revisited historic fungal species revealed as producer of novel bioactive compounds through whole genome sequencing and comparative genomics.</title>
        <authorList>
            <person name="Vignolle G.A."/>
            <person name="Hochenegger N."/>
            <person name="Mach R.L."/>
            <person name="Mach-Aigner A.R."/>
            <person name="Javad Rahimi M."/>
            <person name="Salim K.A."/>
            <person name="Chan C.M."/>
            <person name="Lim L.B.L."/>
            <person name="Cai F."/>
            <person name="Druzhinina I.S."/>
            <person name="U'Ren J.M."/>
            <person name="Derntl C."/>
        </authorList>
    </citation>
    <scope>NUCLEOTIDE SEQUENCE</scope>
    <source>
        <strain evidence="8">TUCIM 5799</strain>
    </source>
</reference>
<dbReference type="GO" id="GO:0046872">
    <property type="term" value="F:metal ion binding"/>
    <property type="evidence" value="ECO:0007669"/>
    <property type="project" value="UniProtKB-KW"/>
</dbReference>
<evidence type="ECO:0000256" key="6">
    <source>
        <dbReference type="SAM" id="MobiDB-lite"/>
    </source>
</evidence>
<dbReference type="Proteomes" id="UP000829685">
    <property type="component" value="Unassembled WGS sequence"/>
</dbReference>
<keyword evidence="1" id="KW-0479">Metal-binding</keyword>
<dbReference type="Pfam" id="PF08493">
    <property type="entry name" value="AflR"/>
    <property type="match status" value="1"/>
</dbReference>
<evidence type="ECO:0000256" key="4">
    <source>
        <dbReference type="ARBA" id="ARBA00023163"/>
    </source>
</evidence>
<evidence type="ECO:0000313" key="9">
    <source>
        <dbReference type="Proteomes" id="UP000829685"/>
    </source>
</evidence>
<accession>A0A9Q0AT63</accession>
<sequence>MSENPTPATKDTEVSNSTPSSSSCNCLTQLFGALKKLMMDISSESNLPKAIDEPATGCRTPLNGRTKAQIVVLDNQQVISSISGILQCSCEKDGYMLTILATIVTKLLSRYAEAVPRLLGSAEKRNAQWGFSAAKLVQTQHIEDDCVFFEDAERMAAQEILNELHRVQRLVNELSPRLRTQEDAVHPDDSPERQLLLSLSSQNKALQRPFSAITVEGIGRDMRASLSSLSRGIISILQET</sequence>
<evidence type="ECO:0000256" key="5">
    <source>
        <dbReference type="ARBA" id="ARBA00023242"/>
    </source>
</evidence>
<dbReference type="InterPro" id="IPR013700">
    <property type="entry name" value="AflR"/>
</dbReference>
<evidence type="ECO:0000256" key="3">
    <source>
        <dbReference type="ARBA" id="ARBA00023125"/>
    </source>
</evidence>
<keyword evidence="4" id="KW-0804">Transcription</keyword>
<evidence type="ECO:0000256" key="2">
    <source>
        <dbReference type="ARBA" id="ARBA00023015"/>
    </source>
</evidence>
<dbReference type="AlphaFoldDB" id="A0A9Q0AT63"/>
<keyword evidence="9" id="KW-1185">Reference proteome</keyword>
<keyword evidence="2" id="KW-0805">Transcription regulation</keyword>
<name>A0A9Q0AT63_9PEZI</name>
<feature type="region of interest" description="Disordered" evidence="6">
    <location>
        <begin position="1"/>
        <end position="23"/>
    </location>
</feature>
<evidence type="ECO:0000259" key="7">
    <source>
        <dbReference type="Pfam" id="PF08493"/>
    </source>
</evidence>
<evidence type="ECO:0000313" key="8">
    <source>
        <dbReference type="EMBL" id="KAI1877581.1"/>
    </source>
</evidence>
<comment type="caution">
    <text evidence="8">The sequence shown here is derived from an EMBL/GenBank/DDBJ whole genome shotgun (WGS) entry which is preliminary data.</text>
</comment>
<evidence type="ECO:0000256" key="1">
    <source>
        <dbReference type="ARBA" id="ARBA00022723"/>
    </source>
</evidence>